<proteinExistence type="inferred from homology"/>
<dbReference type="InterPro" id="IPR051677">
    <property type="entry name" value="AfsR-DnrI-RedD_regulator"/>
</dbReference>
<dbReference type="SUPFAM" id="SSF46894">
    <property type="entry name" value="C-terminal effector domain of the bipartite response regulators"/>
    <property type="match status" value="1"/>
</dbReference>
<dbReference type="CDD" id="cd15831">
    <property type="entry name" value="BTAD"/>
    <property type="match status" value="1"/>
</dbReference>
<evidence type="ECO:0000313" key="8">
    <source>
        <dbReference type="Proteomes" id="UP001501444"/>
    </source>
</evidence>
<dbReference type="PANTHER" id="PTHR35807:SF1">
    <property type="entry name" value="TRANSCRIPTIONAL REGULATOR REDD"/>
    <property type="match status" value="1"/>
</dbReference>
<dbReference type="Proteomes" id="UP001501444">
    <property type="component" value="Unassembled WGS sequence"/>
</dbReference>
<dbReference type="Gene3D" id="1.10.10.10">
    <property type="entry name" value="Winged helix-like DNA-binding domain superfamily/Winged helix DNA-binding domain"/>
    <property type="match status" value="1"/>
</dbReference>
<keyword evidence="3" id="KW-0238">DNA-binding</keyword>
<evidence type="ECO:0000259" key="6">
    <source>
        <dbReference type="SMART" id="SM01043"/>
    </source>
</evidence>
<evidence type="ECO:0000256" key="1">
    <source>
        <dbReference type="ARBA" id="ARBA00005820"/>
    </source>
</evidence>
<comment type="similarity">
    <text evidence="1">Belongs to the AfsR/DnrI/RedD regulatory family.</text>
</comment>
<dbReference type="PRINTS" id="PR00364">
    <property type="entry name" value="DISEASERSIST"/>
</dbReference>
<accession>A0ABN3I219</accession>
<dbReference type="EMBL" id="BAAARV010000132">
    <property type="protein sequence ID" value="GAA2392988.1"/>
    <property type="molecule type" value="Genomic_DNA"/>
</dbReference>
<dbReference type="Gene3D" id="1.25.40.10">
    <property type="entry name" value="Tetratricopeptide repeat domain"/>
    <property type="match status" value="3"/>
</dbReference>
<gene>
    <name evidence="7" type="ORF">GCM10010170_105960</name>
</gene>
<dbReference type="InterPro" id="IPR036388">
    <property type="entry name" value="WH-like_DNA-bd_sf"/>
</dbReference>
<dbReference type="InterPro" id="IPR011990">
    <property type="entry name" value="TPR-like_helical_dom_sf"/>
</dbReference>
<dbReference type="InterPro" id="IPR005158">
    <property type="entry name" value="BTAD"/>
</dbReference>
<evidence type="ECO:0000256" key="2">
    <source>
        <dbReference type="ARBA" id="ARBA00023015"/>
    </source>
</evidence>
<evidence type="ECO:0000313" key="7">
    <source>
        <dbReference type="EMBL" id="GAA2392988.1"/>
    </source>
</evidence>
<dbReference type="SMART" id="SM00028">
    <property type="entry name" value="TPR"/>
    <property type="match status" value="6"/>
</dbReference>
<evidence type="ECO:0000259" key="5">
    <source>
        <dbReference type="SMART" id="SM00862"/>
    </source>
</evidence>
<feature type="domain" description="Bacterial transcriptional activator" evidence="6">
    <location>
        <begin position="106"/>
        <end position="248"/>
    </location>
</feature>
<evidence type="ECO:0000256" key="4">
    <source>
        <dbReference type="ARBA" id="ARBA00023163"/>
    </source>
</evidence>
<dbReference type="InterPro" id="IPR016032">
    <property type="entry name" value="Sig_transdc_resp-reg_C-effctor"/>
</dbReference>
<comment type="caution">
    <text evidence="7">The sequence shown here is derived from an EMBL/GenBank/DDBJ whole genome shotgun (WGS) entry which is preliminary data.</text>
</comment>
<dbReference type="InterPro" id="IPR027417">
    <property type="entry name" value="P-loop_NTPase"/>
</dbReference>
<name>A0ABN3I219_9ACTN</name>
<dbReference type="PANTHER" id="PTHR35807">
    <property type="entry name" value="TRANSCRIPTIONAL REGULATOR REDD-RELATED"/>
    <property type="match status" value="1"/>
</dbReference>
<dbReference type="SMART" id="SM01043">
    <property type="entry name" value="BTAD"/>
    <property type="match status" value="1"/>
</dbReference>
<evidence type="ECO:0000256" key="3">
    <source>
        <dbReference type="ARBA" id="ARBA00023125"/>
    </source>
</evidence>
<protein>
    <submittedName>
        <fullName evidence="7">BTAD domain-containing putative transcriptional regulator</fullName>
    </submittedName>
</protein>
<keyword evidence="8" id="KW-1185">Reference proteome</keyword>
<dbReference type="SMART" id="SM00862">
    <property type="entry name" value="Trans_reg_C"/>
    <property type="match status" value="1"/>
</dbReference>
<reference evidence="7 8" key="1">
    <citation type="journal article" date="2019" name="Int. J. Syst. Evol. Microbiol.">
        <title>The Global Catalogue of Microorganisms (GCM) 10K type strain sequencing project: providing services to taxonomists for standard genome sequencing and annotation.</title>
        <authorList>
            <consortium name="The Broad Institute Genomics Platform"/>
            <consortium name="The Broad Institute Genome Sequencing Center for Infectious Disease"/>
            <person name="Wu L."/>
            <person name="Ma J."/>
        </authorList>
    </citation>
    <scope>NUCLEOTIDE SEQUENCE [LARGE SCALE GENOMIC DNA]</scope>
    <source>
        <strain evidence="7 8">JCM 3272</strain>
    </source>
</reference>
<feature type="domain" description="OmpR/PhoB-type" evidence="5">
    <location>
        <begin position="28"/>
        <end position="99"/>
    </location>
</feature>
<dbReference type="SUPFAM" id="SSF48452">
    <property type="entry name" value="TPR-like"/>
    <property type="match status" value="3"/>
</dbReference>
<dbReference type="SUPFAM" id="SSF52540">
    <property type="entry name" value="P-loop containing nucleoside triphosphate hydrolases"/>
    <property type="match status" value="1"/>
</dbReference>
<keyword evidence="4" id="KW-0804">Transcription</keyword>
<dbReference type="Pfam" id="PF03704">
    <property type="entry name" value="BTAD"/>
    <property type="match status" value="1"/>
</dbReference>
<dbReference type="InterPro" id="IPR001867">
    <property type="entry name" value="OmpR/PhoB-type_DNA-bd"/>
</dbReference>
<organism evidence="7 8">
    <name type="scientific">Dactylosporangium salmoneum</name>
    <dbReference type="NCBI Taxonomy" id="53361"/>
    <lineage>
        <taxon>Bacteria</taxon>
        <taxon>Bacillati</taxon>
        <taxon>Actinomycetota</taxon>
        <taxon>Actinomycetes</taxon>
        <taxon>Micromonosporales</taxon>
        <taxon>Micromonosporaceae</taxon>
        <taxon>Dactylosporangium</taxon>
    </lineage>
</organism>
<sequence>MLSIDRWGAATVRVRLLGPIDVVVGGEARPVQGLRRKAVLAVLGLHAGEVVSTGRLVDLVWDGAPPPNAVNALQSHLSYLRRTLSDKGAVRSRPPGYVLDVGAEGTDVAVAERLISAGLQDRDDGNRARDLQRALDLWRGQPMADATGVTWLEEQAERIGQLWLQGKRALLQARLGLGQHAALLPELEQLTREHSFDEQLHGQLMLALYRMGRQADALAAFQRLRRTLRDDLGIEPGVALRELESAMLRQDAGLDPPAAPVRLAPEREPREPASTVPAQIPLAVRTFAGRAGQLARLDALLPAEWAPPGAAVFVAVVSGTAGVGKSVLAVHWAHRVADRFPDGQLYVNLRGFDPGDRPMPPADAVRGFLDALGVPSERVPADLAGLSGLLRSRLAGKRVLILLDNARDAEQVRPLLPAAPGCLVVVTSRDPLTSLVAIEGAVPVPVGLLTDAEARDLLVSRLGARRVAAEPAAVERIVTCCARLPLALAVVAGRAATRPELPLSALADELGARRSTLDAIAGSDPASDARAVFSWSYRSLSPAAAGVLRRMSLGPGTDLGIDAVAALAGVPAAAARAGLAELDRAGLVTEQRPGRYTFHDLLRAYATELAETTDGEADRSAAVHRLLEHYLATAQVAARQLDPARDPAPRAARHPAAAVPAPPREQAQAWFADEHRALLAAVGLAAGRGLDEHTWRLAAAMTTFLDWRGQWQELVSIQEAALRALRRLGDRPGQGAASCELGQVYARIGRFDEAHQYLWTALCLFEQLDDAPGLARAHYHLGWLQHAQRRYRDALSHSEQALELFERLGDKLWRARALNATGWIMGQLGDHEAALRRCRDALVENREAGDRHGEAGTWDAVGYAHHRLGDPRQALACYGHALRAYRELGDRSGQAYVLCHLGDAHAAVGDAAAAAEAWRHSLDIFDELDPAHAAAVRAKLPSGSPGPAATVRG</sequence>
<keyword evidence="2" id="KW-0805">Transcription regulation</keyword>
<dbReference type="Pfam" id="PF13424">
    <property type="entry name" value="TPR_12"/>
    <property type="match status" value="3"/>
</dbReference>
<dbReference type="Pfam" id="PF00486">
    <property type="entry name" value="Trans_reg_C"/>
    <property type="match status" value="1"/>
</dbReference>
<dbReference type="InterPro" id="IPR019734">
    <property type="entry name" value="TPR_rpt"/>
</dbReference>
<dbReference type="Gene3D" id="3.40.50.300">
    <property type="entry name" value="P-loop containing nucleotide triphosphate hydrolases"/>
    <property type="match status" value="1"/>
</dbReference>